<dbReference type="AlphaFoldDB" id="A0A2T5GER2"/>
<name>A0A2T5GER2_HYDSH</name>
<reference evidence="1 2" key="1">
    <citation type="submission" date="2017-08" db="EMBL/GenBank/DDBJ databases">
        <title>Burning lignite coal seam in the remote Altai Mountains harbors a hydrogen-driven thermophilic microbial community.</title>
        <authorList>
            <person name="Kadnikov V.V."/>
            <person name="Mardanov A.V."/>
            <person name="Ivasenko D."/>
            <person name="Beletsky A.V."/>
            <person name="Karnachuk O.V."/>
            <person name="Ravin N.V."/>
        </authorList>
    </citation>
    <scope>NUCLEOTIDE SEQUENCE [LARGE SCALE GENOMIC DNA]</scope>
    <source>
        <strain evidence="1">AL33</strain>
    </source>
</reference>
<evidence type="ECO:0000313" key="1">
    <source>
        <dbReference type="EMBL" id="PTQ54671.1"/>
    </source>
</evidence>
<proteinExistence type="predicted"/>
<protein>
    <submittedName>
        <fullName evidence="1">Uncharacterized protein</fullName>
    </submittedName>
</protein>
<gene>
    <name evidence="1" type="ORF">HSCHL_2262</name>
</gene>
<dbReference type="EMBL" id="PEBV01000002">
    <property type="protein sequence ID" value="PTQ54671.1"/>
    <property type="molecule type" value="Genomic_DNA"/>
</dbReference>
<accession>A0A2T5GER2</accession>
<organism evidence="1 2">
    <name type="scientific">Hydrogenibacillus schlegelii</name>
    <name type="common">Bacillus schlegelii</name>
    <dbReference type="NCBI Taxonomy" id="1484"/>
    <lineage>
        <taxon>Bacteria</taxon>
        <taxon>Bacillati</taxon>
        <taxon>Bacillota</taxon>
        <taxon>Bacilli</taxon>
        <taxon>Bacillales</taxon>
        <taxon>Bacillales Family X. Incertae Sedis</taxon>
        <taxon>Hydrogenibacillus</taxon>
    </lineage>
</organism>
<sequence length="52" mass="5733">MFPSNSAGGLPLGAIPLSSLSFARLHPLLQSFLIHFPLLLPRFLPFFHDPGF</sequence>
<evidence type="ECO:0000313" key="2">
    <source>
        <dbReference type="Proteomes" id="UP000244180"/>
    </source>
</evidence>
<comment type="caution">
    <text evidence="1">The sequence shown here is derived from an EMBL/GenBank/DDBJ whole genome shotgun (WGS) entry which is preliminary data.</text>
</comment>
<dbReference type="Proteomes" id="UP000244180">
    <property type="component" value="Unassembled WGS sequence"/>
</dbReference>